<accession>V9VTU3</accession>
<dbReference type="Pfam" id="PF01361">
    <property type="entry name" value="Tautomerase"/>
    <property type="match status" value="1"/>
</dbReference>
<dbReference type="HOGENOM" id="CLU_183611_0_1_5"/>
<dbReference type="GO" id="GO:0016853">
    <property type="term" value="F:isomerase activity"/>
    <property type="evidence" value="ECO:0007669"/>
    <property type="project" value="UniProtKB-KW"/>
</dbReference>
<reference evidence="3 4" key="1">
    <citation type="submission" date="2013-09" db="EMBL/GenBank/DDBJ databases">
        <authorList>
            <consortium name="DOE Joint Genome Institute"/>
            <person name="Klenk H.-P."/>
            <person name="Huntemann M."/>
            <person name="Han J."/>
            <person name="Chen A."/>
            <person name="Kyrpides N."/>
            <person name="Mavromatis K."/>
            <person name="Markowitz V."/>
            <person name="Palaniappan K."/>
            <person name="Ivanova N."/>
            <person name="Schaumberg A."/>
            <person name="Pati A."/>
            <person name="Liolios K."/>
            <person name="Nordberg H.P."/>
            <person name="Cantor M.N."/>
            <person name="Hua S.X."/>
            <person name="Woyke T."/>
        </authorList>
    </citation>
    <scope>NUCLEOTIDE SEQUENCE [LARGE SCALE GENOMIC DNA]</scope>
    <source>
        <strain evidence="3 4">DSM 14336</strain>
    </source>
</reference>
<proteinExistence type="predicted"/>
<keyword evidence="4" id="KW-1185">Reference proteome</keyword>
<feature type="domain" description="4-oxalocrotonate tautomerase-like" evidence="2">
    <location>
        <begin position="2"/>
        <end position="52"/>
    </location>
</feature>
<dbReference type="Proteomes" id="UP000018780">
    <property type="component" value="Chromosome"/>
</dbReference>
<dbReference type="InterPro" id="IPR004370">
    <property type="entry name" value="4-OT-like_dom"/>
</dbReference>
<dbReference type="InterPro" id="IPR014347">
    <property type="entry name" value="Tautomerase/MIF_sf"/>
</dbReference>
<dbReference type="PATRIC" id="fig|999552.6.peg.3443"/>
<dbReference type="Gene3D" id="3.30.429.10">
    <property type="entry name" value="Macrophage Migration Inhibitory Factor"/>
    <property type="match status" value="1"/>
</dbReference>
<dbReference type="STRING" id="999552.METH_17335"/>
<organism evidence="3 4">
    <name type="scientific">Leisingera methylohalidivorans DSM 14336</name>
    <dbReference type="NCBI Taxonomy" id="999552"/>
    <lineage>
        <taxon>Bacteria</taxon>
        <taxon>Pseudomonadati</taxon>
        <taxon>Pseudomonadota</taxon>
        <taxon>Alphaproteobacteria</taxon>
        <taxon>Rhodobacterales</taxon>
        <taxon>Roseobacteraceae</taxon>
        <taxon>Leisingera</taxon>
    </lineage>
</organism>
<evidence type="ECO:0000313" key="4">
    <source>
        <dbReference type="Proteomes" id="UP000018780"/>
    </source>
</evidence>
<evidence type="ECO:0000259" key="2">
    <source>
        <dbReference type="Pfam" id="PF01361"/>
    </source>
</evidence>
<name>V9VTU3_9RHOB</name>
<keyword evidence="1" id="KW-0413">Isomerase</keyword>
<evidence type="ECO:0000256" key="1">
    <source>
        <dbReference type="ARBA" id="ARBA00023235"/>
    </source>
</evidence>
<dbReference type="KEGG" id="lmd:METH_17335"/>
<dbReference type="SUPFAM" id="SSF55331">
    <property type="entry name" value="Tautomerase/MIF"/>
    <property type="match status" value="1"/>
</dbReference>
<dbReference type="OrthoDB" id="3395834at2"/>
<evidence type="ECO:0000313" key="3">
    <source>
        <dbReference type="EMBL" id="AHD02171.1"/>
    </source>
</evidence>
<sequence>MPHVIIKHFDATLTDVQRSALSDAITKAATQAFGCSEHAVSIALRPVNPDDWSNSVFAPDIEGRPQELIRSPDYSAI</sequence>
<dbReference type="EMBL" id="CP006773">
    <property type="protein sequence ID" value="AHD02171.1"/>
    <property type="molecule type" value="Genomic_DNA"/>
</dbReference>
<dbReference type="AlphaFoldDB" id="V9VTU3"/>
<protein>
    <submittedName>
        <fullName evidence="3">4-oxalocrotonate tautomerase</fullName>
    </submittedName>
</protein>
<dbReference type="RefSeq" id="WP_024091630.1">
    <property type="nucleotide sequence ID" value="NC_023135.1"/>
</dbReference>
<gene>
    <name evidence="3" type="ORF">METH_17335</name>
</gene>